<dbReference type="PRINTS" id="PR00344">
    <property type="entry name" value="BCTRLSENSOR"/>
</dbReference>
<dbReference type="InterPro" id="IPR036890">
    <property type="entry name" value="HATPase_C_sf"/>
</dbReference>
<accession>A0ABV7FMP1</accession>
<proteinExistence type="predicted"/>
<evidence type="ECO:0000256" key="2">
    <source>
        <dbReference type="ARBA" id="ARBA00012438"/>
    </source>
</evidence>
<dbReference type="InterPro" id="IPR005467">
    <property type="entry name" value="His_kinase_dom"/>
</dbReference>
<dbReference type="GO" id="GO:0016301">
    <property type="term" value="F:kinase activity"/>
    <property type="evidence" value="ECO:0007669"/>
    <property type="project" value="UniProtKB-KW"/>
</dbReference>
<keyword evidence="4" id="KW-0418">Kinase</keyword>
<dbReference type="InterPro" id="IPR004358">
    <property type="entry name" value="Sig_transdc_His_kin-like_C"/>
</dbReference>
<dbReference type="EC" id="2.7.13.3" evidence="2"/>
<comment type="catalytic activity">
    <reaction evidence="1">
        <text>ATP + protein L-histidine = ADP + protein N-phospho-L-histidine.</text>
        <dbReference type="EC" id="2.7.13.3"/>
    </reaction>
</comment>
<sequence>MGDAVNYARAYERERKAREMAEQLLDDKSRELYANVVELKKTVDVLKSTQAQLVQSEKMASLGILSAGVAHEINNPIGFCLSNINTLSEYCKVLLSLDSALMGNDKSAEARLSDYQQLRRAEDIAFIKEDTQELLDDTIHGLERVRDIVANLRKLSHKGTDEFEKCDINECIHDCLKATENELKYKMKVELVLGECPMINGMPSEINQIFINLFINACQACEQKGILRITSYVAQDFVVVEVADNGVGISDDSLSKIFDPFYTSKPVGVGTGLGLSISHGIMDKHNGSISVQSAVGKGTRFTLKFPLST</sequence>
<dbReference type="Gene3D" id="3.30.565.10">
    <property type="entry name" value="Histidine kinase-like ATPase, C-terminal domain"/>
    <property type="match status" value="1"/>
</dbReference>
<dbReference type="Pfam" id="PF02518">
    <property type="entry name" value="HATPase_c"/>
    <property type="match status" value="1"/>
</dbReference>
<dbReference type="Gene3D" id="1.10.287.130">
    <property type="match status" value="1"/>
</dbReference>
<organism evidence="4 5">
    <name type="scientific">Agaribacter flavus</name>
    <dbReference type="NCBI Taxonomy" id="1902781"/>
    <lineage>
        <taxon>Bacteria</taxon>
        <taxon>Pseudomonadati</taxon>
        <taxon>Pseudomonadota</taxon>
        <taxon>Gammaproteobacteria</taxon>
        <taxon>Alteromonadales</taxon>
        <taxon>Alteromonadaceae</taxon>
        <taxon>Agaribacter</taxon>
    </lineage>
</organism>
<keyword evidence="5" id="KW-1185">Reference proteome</keyword>
<dbReference type="PROSITE" id="PS50109">
    <property type="entry name" value="HIS_KIN"/>
    <property type="match status" value="1"/>
</dbReference>
<evidence type="ECO:0000256" key="1">
    <source>
        <dbReference type="ARBA" id="ARBA00000085"/>
    </source>
</evidence>
<evidence type="ECO:0000313" key="5">
    <source>
        <dbReference type="Proteomes" id="UP001595478"/>
    </source>
</evidence>
<dbReference type="Proteomes" id="UP001595478">
    <property type="component" value="Unassembled WGS sequence"/>
</dbReference>
<comment type="caution">
    <text evidence="4">The sequence shown here is derived from an EMBL/GenBank/DDBJ whole genome shotgun (WGS) entry which is preliminary data.</text>
</comment>
<feature type="domain" description="Histidine kinase" evidence="3">
    <location>
        <begin position="68"/>
        <end position="309"/>
    </location>
</feature>
<evidence type="ECO:0000313" key="4">
    <source>
        <dbReference type="EMBL" id="MFC3121589.1"/>
    </source>
</evidence>
<dbReference type="PANTHER" id="PTHR43065:SF50">
    <property type="entry name" value="HISTIDINE KINASE"/>
    <property type="match status" value="1"/>
</dbReference>
<dbReference type="PANTHER" id="PTHR43065">
    <property type="entry name" value="SENSOR HISTIDINE KINASE"/>
    <property type="match status" value="1"/>
</dbReference>
<name>A0ABV7FMP1_9ALTE</name>
<reference evidence="5" key="1">
    <citation type="journal article" date="2019" name="Int. J. Syst. Evol. Microbiol.">
        <title>The Global Catalogue of Microorganisms (GCM) 10K type strain sequencing project: providing services to taxonomists for standard genome sequencing and annotation.</title>
        <authorList>
            <consortium name="The Broad Institute Genomics Platform"/>
            <consortium name="The Broad Institute Genome Sequencing Center for Infectious Disease"/>
            <person name="Wu L."/>
            <person name="Ma J."/>
        </authorList>
    </citation>
    <scope>NUCLEOTIDE SEQUENCE [LARGE SCALE GENOMIC DNA]</scope>
    <source>
        <strain evidence="5">KCTC 52473</strain>
    </source>
</reference>
<dbReference type="SUPFAM" id="SSF55874">
    <property type="entry name" value="ATPase domain of HSP90 chaperone/DNA topoisomerase II/histidine kinase"/>
    <property type="match status" value="1"/>
</dbReference>
<dbReference type="InterPro" id="IPR003594">
    <property type="entry name" value="HATPase_dom"/>
</dbReference>
<dbReference type="RefSeq" id="WP_376919727.1">
    <property type="nucleotide sequence ID" value="NZ_JBHRSW010000014.1"/>
</dbReference>
<keyword evidence="4" id="KW-0808">Transferase</keyword>
<gene>
    <name evidence="4" type="ORF">ACFOHL_08135</name>
</gene>
<evidence type="ECO:0000259" key="3">
    <source>
        <dbReference type="PROSITE" id="PS50109"/>
    </source>
</evidence>
<protein>
    <recommendedName>
        <fullName evidence="2">histidine kinase</fullName>
        <ecNumber evidence="2">2.7.13.3</ecNumber>
    </recommendedName>
</protein>
<dbReference type="SMART" id="SM00387">
    <property type="entry name" value="HATPase_c"/>
    <property type="match status" value="1"/>
</dbReference>
<dbReference type="EMBL" id="JBHRSW010000014">
    <property type="protein sequence ID" value="MFC3121589.1"/>
    <property type="molecule type" value="Genomic_DNA"/>
</dbReference>